<accession>A0A2A5WX35</accession>
<feature type="compositionally biased region" description="Gly residues" evidence="1">
    <location>
        <begin position="1"/>
        <end position="14"/>
    </location>
</feature>
<dbReference type="AlphaFoldDB" id="A0A2A5WX35"/>
<evidence type="ECO:0000256" key="1">
    <source>
        <dbReference type="SAM" id="MobiDB-lite"/>
    </source>
</evidence>
<evidence type="ECO:0000313" key="3">
    <source>
        <dbReference type="Proteomes" id="UP000219327"/>
    </source>
</evidence>
<sequence>MSCPGGGDPGGVGDCGPSEGEGSDGALGGEGGAGVGEGNEGGAGTGLGIGGMGASMGGWICGCLHPASSREPTAMADQRTANLIRFRFVLGG</sequence>
<name>A0A2A5WX35_9GAMM</name>
<proteinExistence type="predicted"/>
<dbReference type="EMBL" id="NTKD01000007">
    <property type="protein sequence ID" value="PDH40991.1"/>
    <property type="molecule type" value="Genomic_DNA"/>
</dbReference>
<gene>
    <name evidence="2" type="ORF">CNE99_02610</name>
</gene>
<feature type="region of interest" description="Disordered" evidence="1">
    <location>
        <begin position="1"/>
        <end position="48"/>
    </location>
</feature>
<reference evidence="2 3" key="1">
    <citation type="submission" date="2017-08" db="EMBL/GenBank/DDBJ databases">
        <title>Fine stratification of microbial communities through a metagenomic profile of the photic zone.</title>
        <authorList>
            <person name="Haro-Moreno J.M."/>
            <person name="Lopez-Perez M."/>
            <person name="De La Torre J."/>
            <person name="Picazo A."/>
            <person name="Camacho A."/>
            <person name="Rodriguez-Valera F."/>
        </authorList>
    </citation>
    <scope>NUCLEOTIDE SEQUENCE [LARGE SCALE GENOMIC DNA]</scope>
    <source>
        <strain evidence="2">MED-G24</strain>
    </source>
</reference>
<protein>
    <submittedName>
        <fullName evidence="2">Uncharacterized protein</fullName>
    </submittedName>
</protein>
<feature type="compositionally biased region" description="Gly residues" evidence="1">
    <location>
        <begin position="23"/>
        <end position="48"/>
    </location>
</feature>
<dbReference type="Proteomes" id="UP000219327">
    <property type="component" value="Unassembled WGS sequence"/>
</dbReference>
<organism evidence="2 3">
    <name type="scientific">OM182 bacterium MED-G24</name>
    <dbReference type="NCBI Taxonomy" id="1986255"/>
    <lineage>
        <taxon>Bacteria</taxon>
        <taxon>Pseudomonadati</taxon>
        <taxon>Pseudomonadota</taxon>
        <taxon>Gammaproteobacteria</taxon>
        <taxon>OMG group</taxon>
        <taxon>OM182 clade</taxon>
    </lineage>
</organism>
<evidence type="ECO:0000313" key="2">
    <source>
        <dbReference type="EMBL" id="PDH40991.1"/>
    </source>
</evidence>
<comment type="caution">
    <text evidence="2">The sequence shown here is derived from an EMBL/GenBank/DDBJ whole genome shotgun (WGS) entry which is preliminary data.</text>
</comment>